<evidence type="ECO:0000313" key="2">
    <source>
        <dbReference type="Proteomes" id="UP000297890"/>
    </source>
</evidence>
<dbReference type="AlphaFoldDB" id="A0A4Z0F750"/>
<keyword evidence="2" id="KW-1185">Reference proteome</keyword>
<proteinExistence type="predicted"/>
<accession>A0A4Z0F750</accession>
<protein>
    <recommendedName>
        <fullName evidence="3">G8 domain-containing protein</fullName>
    </recommendedName>
</protein>
<dbReference type="EMBL" id="SRIO01000022">
    <property type="protein sequence ID" value="TFZ81481.1"/>
    <property type="molecule type" value="Genomic_DNA"/>
</dbReference>
<name>A0A4Z0F750_9GAMM</name>
<gene>
    <name evidence="1" type="ORF">E4680_12435</name>
</gene>
<reference evidence="1 2" key="1">
    <citation type="journal article" date="2019" name="ISME J.">
        <title>Candidatus Macondimonas diazotrophica, a novel gammaproteobacterial genus dominating crude-oil-contaminated coastal sediments.</title>
        <authorList>
            <person name="Karthikeyan S."/>
            <person name="Konstantinidis K."/>
        </authorList>
    </citation>
    <scope>NUCLEOTIDE SEQUENCE [LARGE SCALE GENOMIC DNA]</scope>
    <source>
        <strain evidence="1 2">KTK01</strain>
    </source>
</reference>
<dbReference type="RefSeq" id="WP_135282742.1">
    <property type="nucleotide sequence ID" value="NZ_SRIO01000022.1"/>
</dbReference>
<dbReference type="Proteomes" id="UP000297890">
    <property type="component" value="Unassembled WGS sequence"/>
</dbReference>
<sequence length="877" mass="93965">MSNQTVSSNTDLESVIAAGLTNGDSITIDKGVTLTCTETPSVLPGEIIIDGELHIDGLSISSGNVINFTGAYGESFTVGGQGTLRVTGDWYSLGTTDGTDNQSISLSSYWGGEFEDVIPAIWIETGRRIDFTNPTGTSPSVGDFVYLDGSKDPAGPIKEVHPTYLVVKYLIGSFADNDTISVRKVVDNEGPDFQEVWTATAVQDVKEAGVYMEFGNCSTGGVSRLNEMPTGMGGFVFDHLYQSNTLTLGGWIPPSGCDIRIPNVHFSTADSSSFNSGNTYFDGSSSEGNPYNLNTSSAGEVLFSVMNVGSSWLGCSSASKFEAEYVGSNMEMGSQACGSKAIYNNCVACNNLLSGGDWVSTRFAFRAVDLVFGATINECLVVAGQVASFHIGCTTSLGVDIKNSVYCMGGLTVNDGNETYPLNFESSKQVVLENNIVVATDHDQRDELLYIRGCEDLDSTNLIMSATVDETFAQEERDMVRISLNSNQVKFKGIQILGNGMGGNTLCRVVDSSGIKIRAVGMIDEKIDFGTDAEFFLIAEGLVSDVDIARCWIQNVSSEGFFQAPTTSRNFSITNCSGNYGNVLHPQVGDNIKIKGLHGGSGSFSSSSGGIDSDLPASYGSHFHDCFRSDTSGAIFLMFTPKTETTTYAYTVVSGDPKFFKDGTVDLGAGDVIEFDMLYSAKGHNSFTGVYTTSKGSGAASDGTDEWGSSNVTIEFQYTTGTGFNGTWLDLRTPSNLTSITGMVGGIRLKVRLTALDSVESIDGLVIHTNTSLIDQASNLYPIDQVQSTFTIDGLIEGSIVEIYDNEIENLHNHDTLLGSSENSSTSFNFIHKETDNEVVVKTFKEGYVDQEIPFTLKAVDQTLTIIPEIDENASIN</sequence>
<evidence type="ECO:0000313" key="1">
    <source>
        <dbReference type="EMBL" id="TFZ81481.1"/>
    </source>
</evidence>
<evidence type="ECO:0008006" key="3">
    <source>
        <dbReference type="Google" id="ProtNLM"/>
    </source>
</evidence>
<organism evidence="1 2">
    <name type="scientific">Candidatus Macondimonas diazotrophica</name>
    <dbReference type="NCBI Taxonomy" id="2305248"/>
    <lineage>
        <taxon>Bacteria</taxon>
        <taxon>Pseudomonadati</taxon>
        <taxon>Pseudomonadota</taxon>
        <taxon>Gammaproteobacteria</taxon>
        <taxon>Chromatiales</taxon>
        <taxon>Ectothiorhodospiraceae</taxon>
        <taxon>Candidatus Macondimonas</taxon>
    </lineage>
</organism>
<comment type="caution">
    <text evidence="1">The sequence shown here is derived from an EMBL/GenBank/DDBJ whole genome shotgun (WGS) entry which is preliminary data.</text>
</comment>